<proteinExistence type="predicted"/>
<dbReference type="OrthoDB" id="9808843at2"/>
<dbReference type="CDD" id="cd06170">
    <property type="entry name" value="LuxR_C_like"/>
    <property type="match status" value="1"/>
</dbReference>
<dbReference type="Pfam" id="PF00072">
    <property type="entry name" value="Response_reg"/>
    <property type="match status" value="1"/>
</dbReference>
<accession>A0A1S1Q6Z9</accession>
<dbReference type="InterPro" id="IPR039420">
    <property type="entry name" value="WalR-like"/>
</dbReference>
<dbReference type="EMBL" id="MAXA01000215">
    <property type="protein sequence ID" value="OHV27974.1"/>
    <property type="molecule type" value="Genomic_DNA"/>
</dbReference>
<dbReference type="PROSITE" id="PS50110">
    <property type="entry name" value="RESPONSE_REGULATORY"/>
    <property type="match status" value="1"/>
</dbReference>
<keyword evidence="1 5" id="KW-0597">Phosphoprotein</keyword>
<organism evidence="8 9">
    <name type="scientific">Parafrankia soli</name>
    <dbReference type="NCBI Taxonomy" id="2599596"/>
    <lineage>
        <taxon>Bacteria</taxon>
        <taxon>Bacillati</taxon>
        <taxon>Actinomycetota</taxon>
        <taxon>Actinomycetes</taxon>
        <taxon>Frankiales</taxon>
        <taxon>Frankiaceae</taxon>
        <taxon>Parafrankia</taxon>
    </lineage>
</organism>
<evidence type="ECO:0000256" key="4">
    <source>
        <dbReference type="ARBA" id="ARBA00023163"/>
    </source>
</evidence>
<protein>
    <submittedName>
        <fullName evidence="8">DNA-binding response regulator</fullName>
    </submittedName>
</protein>
<keyword evidence="2" id="KW-0805">Transcription regulation</keyword>
<comment type="caution">
    <text evidence="8">The sequence shown here is derived from an EMBL/GenBank/DDBJ whole genome shotgun (WGS) entry which is preliminary data.</text>
</comment>
<dbReference type="AlphaFoldDB" id="A0A1S1Q6Z9"/>
<keyword evidence="9" id="KW-1185">Reference proteome</keyword>
<evidence type="ECO:0000256" key="3">
    <source>
        <dbReference type="ARBA" id="ARBA00023125"/>
    </source>
</evidence>
<gene>
    <name evidence="8" type="ORF">BBK14_18610</name>
</gene>
<dbReference type="PRINTS" id="PR00038">
    <property type="entry name" value="HTHLUXR"/>
</dbReference>
<dbReference type="SMART" id="SM00448">
    <property type="entry name" value="REC"/>
    <property type="match status" value="1"/>
</dbReference>
<name>A0A1S1Q6Z9_9ACTN</name>
<evidence type="ECO:0000313" key="8">
    <source>
        <dbReference type="EMBL" id="OHV27974.1"/>
    </source>
</evidence>
<dbReference type="PANTHER" id="PTHR43214">
    <property type="entry name" value="TWO-COMPONENT RESPONSE REGULATOR"/>
    <property type="match status" value="1"/>
</dbReference>
<evidence type="ECO:0000256" key="5">
    <source>
        <dbReference type="PROSITE-ProRule" id="PRU00169"/>
    </source>
</evidence>
<dbReference type="SMART" id="SM00421">
    <property type="entry name" value="HTH_LUXR"/>
    <property type="match status" value="1"/>
</dbReference>
<dbReference type="PANTHER" id="PTHR43214:SF24">
    <property type="entry name" value="TRANSCRIPTIONAL REGULATORY PROTEIN NARL-RELATED"/>
    <property type="match status" value="1"/>
</dbReference>
<dbReference type="PROSITE" id="PS50043">
    <property type="entry name" value="HTH_LUXR_2"/>
    <property type="match status" value="1"/>
</dbReference>
<dbReference type="GO" id="GO:0006355">
    <property type="term" value="P:regulation of DNA-templated transcription"/>
    <property type="evidence" value="ECO:0007669"/>
    <property type="project" value="InterPro"/>
</dbReference>
<keyword evidence="4" id="KW-0804">Transcription</keyword>
<dbReference type="CDD" id="cd17535">
    <property type="entry name" value="REC_NarL-like"/>
    <property type="match status" value="1"/>
</dbReference>
<dbReference type="Pfam" id="PF00196">
    <property type="entry name" value="GerE"/>
    <property type="match status" value="1"/>
</dbReference>
<reference evidence="9" key="1">
    <citation type="submission" date="2016-07" db="EMBL/GenBank/DDBJ databases">
        <title>Frankia sp. NRRL B-16219 Genome sequencing.</title>
        <authorList>
            <person name="Ghodhbane-Gtari F."/>
            <person name="Swanson E."/>
            <person name="Gueddou A."/>
            <person name="Louati M."/>
            <person name="Nouioui I."/>
            <person name="Hezbri K."/>
            <person name="Abebe-Akele F."/>
            <person name="Simpson S."/>
            <person name="Morris K."/>
            <person name="Thomas K."/>
            <person name="Gtari M."/>
            <person name="Tisa L.S."/>
        </authorList>
    </citation>
    <scope>NUCLEOTIDE SEQUENCE [LARGE SCALE GENOMIC DNA]</scope>
    <source>
        <strain evidence="9">NRRL B-16219</strain>
    </source>
</reference>
<dbReference type="Gene3D" id="3.40.50.2300">
    <property type="match status" value="1"/>
</dbReference>
<dbReference type="GO" id="GO:0003677">
    <property type="term" value="F:DNA binding"/>
    <property type="evidence" value="ECO:0007669"/>
    <property type="project" value="UniProtKB-KW"/>
</dbReference>
<evidence type="ECO:0000259" key="6">
    <source>
        <dbReference type="PROSITE" id="PS50043"/>
    </source>
</evidence>
<dbReference type="InterPro" id="IPR001789">
    <property type="entry name" value="Sig_transdc_resp-reg_receiver"/>
</dbReference>
<dbReference type="InterPro" id="IPR000792">
    <property type="entry name" value="Tscrpt_reg_LuxR_C"/>
</dbReference>
<evidence type="ECO:0000313" key="9">
    <source>
        <dbReference type="Proteomes" id="UP000179769"/>
    </source>
</evidence>
<sequence>MSAAGPALRVLLVDDQQLVRAGIALVLSGEPGIEIVAERSDGDEVVAAVRAVRPDVILLDIRMARMDGVDALRALARLGEHPPALVLTTFSDDDVVWGAMAAGAAGFILKDRPAEDIVRAIRLVAEGGSWIDPSASGRLLGALRTGAVADLAVRRRFERLSERELQVLRAMARGASNREIAIELRVSERTVKAHVGSIFGKLEVRDRAGAIVLAHDVGLRSPGSGGSGPAGGVRNLSR</sequence>
<dbReference type="Proteomes" id="UP000179769">
    <property type="component" value="Unassembled WGS sequence"/>
</dbReference>
<dbReference type="RefSeq" id="WP_071064087.1">
    <property type="nucleotide sequence ID" value="NZ_JBFLUH010000049.1"/>
</dbReference>
<evidence type="ECO:0000256" key="2">
    <source>
        <dbReference type="ARBA" id="ARBA00023015"/>
    </source>
</evidence>
<dbReference type="GO" id="GO:0000160">
    <property type="term" value="P:phosphorelay signal transduction system"/>
    <property type="evidence" value="ECO:0007669"/>
    <property type="project" value="InterPro"/>
</dbReference>
<evidence type="ECO:0000256" key="1">
    <source>
        <dbReference type="ARBA" id="ARBA00022553"/>
    </source>
</evidence>
<dbReference type="InterPro" id="IPR016032">
    <property type="entry name" value="Sig_transdc_resp-reg_C-effctor"/>
</dbReference>
<feature type="domain" description="Response regulatory" evidence="7">
    <location>
        <begin position="9"/>
        <end position="125"/>
    </location>
</feature>
<dbReference type="PROSITE" id="PS00622">
    <property type="entry name" value="HTH_LUXR_1"/>
    <property type="match status" value="1"/>
</dbReference>
<dbReference type="SUPFAM" id="SSF46894">
    <property type="entry name" value="C-terminal effector domain of the bipartite response regulators"/>
    <property type="match status" value="1"/>
</dbReference>
<keyword evidence="3 8" id="KW-0238">DNA-binding</keyword>
<feature type="domain" description="HTH luxR-type" evidence="6">
    <location>
        <begin position="153"/>
        <end position="218"/>
    </location>
</feature>
<dbReference type="SUPFAM" id="SSF52172">
    <property type="entry name" value="CheY-like"/>
    <property type="match status" value="1"/>
</dbReference>
<evidence type="ECO:0000259" key="7">
    <source>
        <dbReference type="PROSITE" id="PS50110"/>
    </source>
</evidence>
<feature type="modified residue" description="4-aspartylphosphate" evidence="5">
    <location>
        <position position="60"/>
    </location>
</feature>
<dbReference type="InterPro" id="IPR011006">
    <property type="entry name" value="CheY-like_superfamily"/>
</dbReference>
<dbReference type="InterPro" id="IPR058245">
    <property type="entry name" value="NreC/VraR/RcsB-like_REC"/>
</dbReference>